<organism evidence="3 4">
    <name type="scientific">Nocardia flavorosea</name>
    <dbReference type="NCBI Taxonomy" id="53429"/>
    <lineage>
        <taxon>Bacteria</taxon>
        <taxon>Bacillati</taxon>
        <taxon>Actinomycetota</taxon>
        <taxon>Actinomycetes</taxon>
        <taxon>Mycobacteriales</taxon>
        <taxon>Nocardiaceae</taxon>
        <taxon>Nocardia</taxon>
    </lineage>
</organism>
<dbReference type="SUPFAM" id="SSF50475">
    <property type="entry name" value="FMN-binding split barrel"/>
    <property type="match status" value="1"/>
</dbReference>
<protein>
    <submittedName>
        <fullName evidence="3">Pyridoxamine 5'-phosphate oxidase family protein</fullName>
    </submittedName>
</protein>
<dbReference type="GO" id="GO:0005829">
    <property type="term" value="C:cytosol"/>
    <property type="evidence" value="ECO:0007669"/>
    <property type="project" value="TreeGrafter"/>
</dbReference>
<dbReference type="Proteomes" id="UP000570678">
    <property type="component" value="Unassembled WGS sequence"/>
</dbReference>
<feature type="domain" description="Pyridoxamine 5'-phosphate oxidase N-terminal" evidence="2">
    <location>
        <begin position="35"/>
        <end position="116"/>
    </location>
</feature>
<name>A0A846YKD6_9NOCA</name>
<dbReference type="GO" id="GO:0070967">
    <property type="term" value="F:coenzyme F420 binding"/>
    <property type="evidence" value="ECO:0007669"/>
    <property type="project" value="TreeGrafter"/>
</dbReference>
<keyword evidence="1" id="KW-0560">Oxidoreductase</keyword>
<evidence type="ECO:0000259" key="2">
    <source>
        <dbReference type="Pfam" id="PF01243"/>
    </source>
</evidence>
<reference evidence="3 4" key="1">
    <citation type="submission" date="2020-04" db="EMBL/GenBank/DDBJ databases">
        <title>MicrobeNet Type strains.</title>
        <authorList>
            <person name="Nicholson A.C."/>
        </authorList>
    </citation>
    <scope>NUCLEOTIDE SEQUENCE [LARGE SCALE GENOMIC DNA]</scope>
    <source>
        <strain evidence="3 4">JCM 3332</strain>
    </source>
</reference>
<dbReference type="GO" id="GO:0016627">
    <property type="term" value="F:oxidoreductase activity, acting on the CH-CH group of donors"/>
    <property type="evidence" value="ECO:0007669"/>
    <property type="project" value="TreeGrafter"/>
</dbReference>
<evidence type="ECO:0000256" key="1">
    <source>
        <dbReference type="ARBA" id="ARBA00023002"/>
    </source>
</evidence>
<evidence type="ECO:0000313" key="3">
    <source>
        <dbReference type="EMBL" id="NKY57628.1"/>
    </source>
</evidence>
<dbReference type="EMBL" id="JAAXOT010000007">
    <property type="protein sequence ID" value="NKY57628.1"/>
    <property type="molecule type" value="Genomic_DNA"/>
</dbReference>
<dbReference type="AlphaFoldDB" id="A0A846YKD6"/>
<dbReference type="InterPro" id="IPR052019">
    <property type="entry name" value="F420H2_bilvrd_red/Heme_oxyg"/>
</dbReference>
<dbReference type="PANTHER" id="PTHR35176:SF4">
    <property type="entry name" value="PYRIDOXAMINE 5'-PHOSPHATE OXIDASE-RELATED FMN-BINDING"/>
    <property type="match status" value="1"/>
</dbReference>
<dbReference type="InterPro" id="IPR011576">
    <property type="entry name" value="Pyridox_Oxase_N"/>
</dbReference>
<accession>A0A846YKD6</accession>
<dbReference type="InterPro" id="IPR012349">
    <property type="entry name" value="Split_barrel_FMN-bd"/>
</dbReference>
<dbReference type="Gene3D" id="2.30.110.10">
    <property type="entry name" value="Electron Transport, Fmn-binding Protein, Chain A"/>
    <property type="match status" value="1"/>
</dbReference>
<dbReference type="Pfam" id="PF01243">
    <property type="entry name" value="PNPOx_N"/>
    <property type="match status" value="1"/>
</dbReference>
<dbReference type="RefSeq" id="WP_062975558.1">
    <property type="nucleotide sequence ID" value="NZ_JAAXOT010000007.1"/>
</dbReference>
<comment type="caution">
    <text evidence="3">The sequence shown here is derived from an EMBL/GenBank/DDBJ whole genome shotgun (WGS) entry which is preliminary data.</text>
</comment>
<sequence>MPIDTINLDGYGNAPLPWSRAADALANYVADPGSTAFLSTCCPNGRPHTNGIGAVWMDDGFYFVSGPSTRKSRNLATQPHCTVTAQLEGIDVVVEGTAAIVTDPATLERVAAYYREHGWPVEVQGEAFTAPFNAPSAGPPPWHLYYLTPRSVVGVATTEPHGATRWNLL</sequence>
<gene>
    <name evidence="3" type="ORF">HGA15_15995</name>
</gene>
<evidence type="ECO:0000313" key="4">
    <source>
        <dbReference type="Proteomes" id="UP000570678"/>
    </source>
</evidence>
<dbReference type="PANTHER" id="PTHR35176">
    <property type="entry name" value="HEME OXYGENASE HI_0854-RELATED"/>
    <property type="match status" value="1"/>
</dbReference>
<proteinExistence type="predicted"/>
<keyword evidence="4" id="KW-1185">Reference proteome</keyword>